<dbReference type="Proteomes" id="UP000770661">
    <property type="component" value="Unassembled WGS sequence"/>
</dbReference>
<dbReference type="Pfam" id="PF02958">
    <property type="entry name" value="EcKL"/>
    <property type="match status" value="1"/>
</dbReference>
<dbReference type="SUPFAM" id="SSF56112">
    <property type="entry name" value="Protein kinase-like (PK-like)"/>
    <property type="match status" value="1"/>
</dbReference>
<dbReference type="SMART" id="SM00587">
    <property type="entry name" value="CHK"/>
    <property type="match status" value="1"/>
</dbReference>
<dbReference type="AlphaFoldDB" id="A0A8J5CM05"/>
<sequence length="375" mass="42350">MESSLVSPLSSPAEISQPWLQQVLRQKLGASLKLNTWSIRLPETRSGFMSEVCFVQTRFSISEGSPEENRSLFAKFMPDTDKDSMEAMKSCCLAEREVGFYKRAFSEEFKVFCGNSGLDNPVPEVYWAGIKDDKITIVLHDLCSDGFRLSIPPEGNSLKQIKCILATVAVIHGAGIATIKKHGKHPGDVPLDNSTYRDFIVGGMSKLIKMFEGTTTFDTLKAILSQLDRLLTVEEKYPLLNTLIHGDLWSANLMLSQDDQKACIFDWQFARVGNMVCDIVTLLLMSGEASCYTEHLPEILECYWKSFEQSLKKNGVTVDISFQDLVCNVESMWIFGYLFFSASLQDLFPRFITEDRVLSVTHFLERKGVFKKFLS</sequence>
<dbReference type="InterPro" id="IPR015897">
    <property type="entry name" value="CHK_kinase-like"/>
</dbReference>
<organism evidence="2 3">
    <name type="scientific">Chionoecetes opilio</name>
    <name type="common">Atlantic snow crab</name>
    <name type="synonym">Cancer opilio</name>
    <dbReference type="NCBI Taxonomy" id="41210"/>
    <lineage>
        <taxon>Eukaryota</taxon>
        <taxon>Metazoa</taxon>
        <taxon>Ecdysozoa</taxon>
        <taxon>Arthropoda</taxon>
        <taxon>Crustacea</taxon>
        <taxon>Multicrustacea</taxon>
        <taxon>Malacostraca</taxon>
        <taxon>Eumalacostraca</taxon>
        <taxon>Eucarida</taxon>
        <taxon>Decapoda</taxon>
        <taxon>Pleocyemata</taxon>
        <taxon>Brachyura</taxon>
        <taxon>Eubrachyura</taxon>
        <taxon>Majoidea</taxon>
        <taxon>Majidae</taxon>
        <taxon>Chionoecetes</taxon>
    </lineage>
</organism>
<proteinExistence type="predicted"/>
<reference evidence="2" key="1">
    <citation type="submission" date="2020-07" db="EMBL/GenBank/DDBJ databases">
        <title>The High-quality genome of the commercially important snow crab, Chionoecetes opilio.</title>
        <authorList>
            <person name="Jeong J.-H."/>
            <person name="Ryu S."/>
        </authorList>
    </citation>
    <scope>NUCLEOTIDE SEQUENCE</scope>
    <source>
        <strain evidence="2">MADBK_172401_WGS</strain>
        <tissue evidence="2">Digestive gland</tissue>
    </source>
</reference>
<comment type="caution">
    <text evidence="2">The sequence shown here is derived from an EMBL/GenBank/DDBJ whole genome shotgun (WGS) entry which is preliminary data.</text>
</comment>
<protein>
    <recommendedName>
        <fullName evidence="1">CHK kinase-like domain-containing protein</fullName>
    </recommendedName>
</protein>
<name>A0A8J5CM05_CHIOP</name>
<evidence type="ECO:0000259" key="1">
    <source>
        <dbReference type="SMART" id="SM00587"/>
    </source>
</evidence>
<feature type="domain" description="CHK kinase-like" evidence="1">
    <location>
        <begin position="137"/>
        <end position="313"/>
    </location>
</feature>
<dbReference type="OrthoDB" id="6338517at2759"/>
<dbReference type="InterPro" id="IPR011009">
    <property type="entry name" value="Kinase-like_dom_sf"/>
</dbReference>
<gene>
    <name evidence="2" type="ORF">GWK47_012134</name>
</gene>
<dbReference type="Gene3D" id="3.90.1200.10">
    <property type="match status" value="1"/>
</dbReference>
<dbReference type="PANTHER" id="PTHR11012:SF30">
    <property type="entry name" value="PROTEIN KINASE-LIKE DOMAIN-CONTAINING"/>
    <property type="match status" value="1"/>
</dbReference>
<evidence type="ECO:0000313" key="3">
    <source>
        <dbReference type="Proteomes" id="UP000770661"/>
    </source>
</evidence>
<dbReference type="EMBL" id="JACEEZ010019773">
    <property type="protein sequence ID" value="KAG0715339.1"/>
    <property type="molecule type" value="Genomic_DNA"/>
</dbReference>
<dbReference type="PANTHER" id="PTHR11012">
    <property type="entry name" value="PROTEIN KINASE-LIKE DOMAIN-CONTAINING"/>
    <property type="match status" value="1"/>
</dbReference>
<dbReference type="InterPro" id="IPR004119">
    <property type="entry name" value="EcKL"/>
</dbReference>
<accession>A0A8J5CM05</accession>
<keyword evidence="3" id="KW-1185">Reference proteome</keyword>
<evidence type="ECO:0000313" key="2">
    <source>
        <dbReference type="EMBL" id="KAG0715339.1"/>
    </source>
</evidence>